<reference evidence="3 4" key="1">
    <citation type="submission" date="2017-07" db="EMBL/GenBank/DDBJ databases">
        <title>Complete genome sequence of Spiroplasma corruscae EC-1 (DSM 19793).</title>
        <authorList>
            <person name="Tsai Y.-M."/>
            <person name="Lo W.-S."/>
            <person name="Kuo C.-H."/>
        </authorList>
    </citation>
    <scope>NUCLEOTIDE SEQUENCE [LARGE SCALE GENOMIC DNA]</scope>
    <source>
        <strain evidence="3 4">EC-1</strain>
    </source>
</reference>
<dbReference type="Gene3D" id="3.40.190.10">
    <property type="entry name" value="Periplasmic binding protein-like II"/>
    <property type="match status" value="2"/>
</dbReference>
<dbReference type="InterPro" id="IPR030980">
    <property type="entry name" value="PtsS_plasma"/>
</dbReference>
<evidence type="ECO:0000313" key="3">
    <source>
        <dbReference type="EMBL" id="ASP27965.1"/>
    </source>
</evidence>
<evidence type="ECO:0000313" key="4">
    <source>
        <dbReference type="Proteomes" id="UP000203229"/>
    </source>
</evidence>
<dbReference type="KEGG" id="scou:SCORR_v1c01900"/>
<gene>
    <name evidence="3" type="primary">pstS</name>
    <name evidence="3" type="ORF">SCORR_v1c01900</name>
</gene>
<name>A0A222EN84_9MOLU</name>
<dbReference type="AlphaFoldDB" id="A0A222EN84"/>
<dbReference type="Proteomes" id="UP000203229">
    <property type="component" value="Chromosome"/>
</dbReference>
<keyword evidence="1" id="KW-1133">Transmembrane helix</keyword>
<dbReference type="Pfam" id="PF12849">
    <property type="entry name" value="PBP_like_2"/>
    <property type="match status" value="1"/>
</dbReference>
<keyword evidence="4" id="KW-1185">Reference proteome</keyword>
<dbReference type="SUPFAM" id="SSF53850">
    <property type="entry name" value="Periplasmic binding protein-like II"/>
    <property type="match status" value="1"/>
</dbReference>
<keyword evidence="1" id="KW-0472">Membrane</keyword>
<feature type="transmembrane region" description="Helical" evidence="1">
    <location>
        <begin position="7"/>
        <end position="25"/>
    </location>
</feature>
<dbReference type="EMBL" id="CP022535">
    <property type="protein sequence ID" value="ASP27965.1"/>
    <property type="molecule type" value="Genomic_DNA"/>
</dbReference>
<organism evidence="3 4">
    <name type="scientific">Spiroplasma corruscae</name>
    <dbReference type="NCBI Taxonomy" id="216934"/>
    <lineage>
        <taxon>Bacteria</taxon>
        <taxon>Bacillati</taxon>
        <taxon>Mycoplasmatota</taxon>
        <taxon>Mollicutes</taxon>
        <taxon>Entomoplasmatales</taxon>
        <taxon>Spiroplasmataceae</taxon>
        <taxon>Spiroplasma</taxon>
    </lineage>
</organism>
<sequence length="391" mass="43935">MSKKISIFLISFLLIMLSFWIWTIATTKDSIVIGGSTSVNPFMQLATKSYSKNDFVYNSTGSQAGVSGVEKGMYEAGFISKDAVDGEGKSQTLSSGNSFIKDGYWEVNKDGSFTDYKKQLKEYSNSSKSNSFLSITIAIDAIGIIFNSPSYWSKQVNGTSINDLVNFNINEKDDLLALLYEGNITWYDLASKFLAKLNKSNLDLLKTWNEDNKDAGNNKVPTFTREDGSGTRSAFSDLTKIKKMPNSNVVNSNGAMIEQIRSSTGFGYVSNGFIQNLSKDSGIYLAGIEWQKLASPLTEGNNPFKFSDESLSWEKSDTYNSNNEFIINSYSFKRPFICIANIKSKHFEELYNFIEFLYLWNEDDKENPFNIEGLVKSIIFNELHKQVGNQE</sequence>
<accession>A0A222EN84</accession>
<dbReference type="NCBIfam" id="TIGR04505">
    <property type="entry name" value="PtsS_plasma"/>
    <property type="match status" value="1"/>
</dbReference>
<protein>
    <submittedName>
        <fullName evidence="3">Phosphate ABC transporter substrate-binding protein</fullName>
    </submittedName>
</protein>
<keyword evidence="1" id="KW-0812">Transmembrane</keyword>
<dbReference type="RefSeq" id="WP_094048273.1">
    <property type="nucleotide sequence ID" value="NZ_CP022535.1"/>
</dbReference>
<evidence type="ECO:0000259" key="2">
    <source>
        <dbReference type="Pfam" id="PF12849"/>
    </source>
</evidence>
<dbReference type="InterPro" id="IPR024370">
    <property type="entry name" value="PBP_domain"/>
</dbReference>
<evidence type="ECO:0000256" key="1">
    <source>
        <dbReference type="SAM" id="Phobius"/>
    </source>
</evidence>
<proteinExistence type="predicted"/>
<feature type="domain" description="PBP" evidence="2">
    <location>
        <begin position="25"/>
        <end position="291"/>
    </location>
</feature>
<dbReference type="OrthoDB" id="396902at2"/>